<gene>
    <name evidence="1" type="ORF">NDU88_005375</name>
</gene>
<organism evidence="1 2">
    <name type="scientific">Pleurodeles waltl</name>
    <name type="common">Iberian ribbed newt</name>
    <dbReference type="NCBI Taxonomy" id="8319"/>
    <lineage>
        <taxon>Eukaryota</taxon>
        <taxon>Metazoa</taxon>
        <taxon>Chordata</taxon>
        <taxon>Craniata</taxon>
        <taxon>Vertebrata</taxon>
        <taxon>Euteleostomi</taxon>
        <taxon>Amphibia</taxon>
        <taxon>Batrachia</taxon>
        <taxon>Caudata</taxon>
        <taxon>Salamandroidea</taxon>
        <taxon>Salamandridae</taxon>
        <taxon>Pleurodelinae</taxon>
        <taxon>Pleurodeles</taxon>
    </lineage>
</organism>
<accession>A0AAV7W7W0</accession>
<dbReference type="AlphaFoldDB" id="A0AAV7W7W0"/>
<feature type="non-terminal residue" evidence="1">
    <location>
        <position position="53"/>
    </location>
</feature>
<reference evidence="1" key="1">
    <citation type="journal article" date="2022" name="bioRxiv">
        <title>Sequencing and chromosome-scale assembly of the giantPleurodeles waltlgenome.</title>
        <authorList>
            <person name="Brown T."/>
            <person name="Elewa A."/>
            <person name="Iarovenko S."/>
            <person name="Subramanian E."/>
            <person name="Araus A.J."/>
            <person name="Petzold A."/>
            <person name="Susuki M."/>
            <person name="Suzuki K.-i.T."/>
            <person name="Hayashi T."/>
            <person name="Toyoda A."/>
            <person name="Oliveira C."/>
            <person name="Osipova E."/>
            <person name="Leigh N.D."/>
            <person name="Simon A."/>
            <person name="Yun M.H."/>
        </authorList>
    </citation>
    <scope>NUCLEOTIDE SEQUENCE</scope>
    <source>
        <strain evidence="1">20211129_DDA</strain>
        <tissue evidence="1">Liver</tissue>
    </source>
</reference>
<comment type="caution">
    <text evidence="1">The sequence shown here is derived from an EMBL/GenBank/DDBJ whole genome shotgun (WGS) entry which is preliminary data.</text>
</comment>
<evidence type="ECO:0000313" key="2">
    <source>
        <dbReference type="Proteomes" id="UP001066276"/>
    </source>
</evidence>
<name>A0AAV7W7W0_PLEWA</name>
<keyword evidence="2" id="KW-1185">Reference proteome</keyword>
<feature type="non-terminal residue" evidence="1">
    <location>
        <position position="1"/>
    </location>
</feature>
<proteinExistence type="predicted"/>
<sequence length="53" mass="6122">TCLEAGESTQGVFSKRTLRTAHQNFPHIDSGRQNLPHHCTDLRLLVWKLTYPF</sequence>
<protein>
    <submittedName>
        <fullName evidence="1">Uncharacterized protein</fullName>
    </submittedName>
</protein>
<dbReference type="EMBL" id="JANPWB010000002">
    <property type="protein sequence ID" value="KAJ1210007.1"/>
    <property type="molecule type" value="Genomic_DNA"/>
</dbReference>
<dbReference type="Proteomes" id="UP001066276">
    <property type="component" value="Chromosome 1_2"/>
</dbReference>
<evidence type="ECO:0000313" key="1">
    <source>
        <dbReference type="EMBL" id="KAJ1210007.1"/>
    </source>
</evidence>